<dbReference type="EMBL" id="MLYV02001233">
    <property type="protein sequence ID" value="PSR71909.1"/>
    <property type="molecule type" value="Genomic_DNA"/>
</dbReference>
<comment type="caution">
    <text evidence="1">The sequence shown here is derived from an EMBL/GenBank/DDBJ whole genome shotgun (WGS) entry which is preliminary data.</text>
</comment>
<dbReference type="STRING" id="98765.A0A2R6NHS7"/>
<reference evidence="1 2" key="1">
    <citation type="submission" date="2018-02" db="EMBL/GenBank/DDBJ databases">
        <title>Genome sequence of the basidiomycete white-rot fungus Phlebia centrifuga.</title>
        <authorList>
            <person name="Granchi Z."/>
            <person name="Peng M."/>
            <person name="de Vries R.P."/>
            <person name="Hilden K."/>
            <person name="Makela M.R."/>
            <person name="Grigoriev I."/>
            <person name="Riley R."/>
        </authorList>
    </citation>
    <scope>NUCLEOTIDE SEQUENCE [LARGE SCALE GENOMIC DNA]</scope>
    <source>
        <strain evidence="1 2">FBCC195</strain>
    </source>
</reference>
<protein>
    <submittedName>
        <fullName evidence="1">Uncharacterized protein</fullName>
    </submittedName>
</protein>
<sequence length="147" mass="16940">MPRASSSGNNPAAIHQTKFRVLPRKSYSERMSETRAEIRRIVKEALREITQDQNASMRWPSYWKDIVVKYRVVIEGWPHTEVPFRNLSDVSNLQKLELLLRGWQNGEIYFRRLPDEEFELLSAARAAQLEASEEGGGQDGFSFEAVA</sequence>
<accession>A0A2R6NHS7</accession>
<dbReference type="AlphaFoldDB" id="A0A2R6NHS7"/>
<evidence type="ECO:0000313" key="2">
    <source>
        <dbReference type="Proteomes" id="UP000186601"/>
    </source>
</evidence>
<dbReference type="Proteomes" id="UP000186601">
    <property type="component" value="Unassembled WGS sequence"/>
</dbReference>
<dbReference type="OrthoDB" id="3253416at2759"/>
<organism evidence="1 2">
    <name type="scientific">Hermanssonia centrifuga</name>
    <dbReference type="NCBI Taxonomy" id="98765"/>
    <lineage>
        <taxon>Eukaryota</taxon>
        <taxon>Fungi</taxon>
        <taxon>Dikarya</taxon>
        <taxon>Basidiomycota</taxon>
        <taxon>Agaricomycotina</taxon>
        <taxon>Agaricomycetes</taxon>
        <taxon>Polyporales</taxon>
        <taxon>Meruliaceae</taxon>
        <taxon>Hermanssonia</taxon>
    </lineage>
</organism>
<evidence type="ECO:0000313" key="1">
    <source>
        <dbReference type="EMBL" id="PSR71909.1"/>
    </source>
</evidence>
<proteinExistence type="predicted"/>
<keyword evidence="2" id="KW-1185">Reference proteome</keyword>
<name>A0A2R6NHS7_9APHY</name>
<gene>
    <name evidence="1" type="ORF">PHLCEN_2v12216</name>
</gene>